<accession>A0A2J6PKZ0</accession>
<dbReference type="Proteomes" id="UP000235672">
    <property type="component" value="Unassembled WGS sequence"/>
</dbReference>
<feature type="region of interest" description="Disordered" evidence="1">
    <location>
        <begin position="1"/>
        <end position="111"/>
    </location>
</feature>
<reference evidence="2 3" key="1">
    <citation type="submission" date="2016-05" db="EMBL/GenBank/DDBJ databases">
        <title>A degradative enzymes factory behind the ericoid mycorrhizal symbiosis.</title>
        <authorList>
            <consortium name="DOE Joint Genome Institute"/>
            <person name="Martino E."/>
            <person name="Morin E."/>
            <person name="Grelet G."/>
            <person name="Kuo A."/>
            <person name="Kohler A."/>
            <person name="Daghino S."/>
            <person name="Barry K."/>
            <person name="Choi C."/>
            <person name="Cichocki N."/>
            <person name="Clum A."/>
            <person name="Copeland A."/>
            <person name="Hainaut M."/>
            <person name="Haridas S."/>
            <person name="Labutti K."/>
            <person name="Lindquist E."/>
            <person name="Lipzen A."/>
            <person name="Khouja H.-R."/>
            <person name="Murat C."/>
            <person name="Ohm R."/>
            <person name="Olson A."/>
            <person name="Spatafora J."/>
            <person name="Veneault-Fourrey C."/>
            <person name="Henrissat B."/>
            <person name="Grigoriev I."/>
            <person name="Martin F."/>
            <person name="Perotto S."/>
        </authorList>
    </citation>
    <scope>NUCLEOTIDE SEQUENCE [LARGE SCALE GENOMIC DNA]</scope>
    <source>
        <strain evidence="2 3">UAMH 7357</strain>
    </source>
</reference>
<sequence length="150" mass="16517">MSRAHSNAGQSYHQTSVSPRIPTPHPAGWTTDTIKSCTATQQQLTTKARTSPRIPIRNSHPKLRAPSATQTAKQLRTITTHNPPRFHEGQSPRHRLATIPPAPSTAEYPSWSYQIGSDGGMKAEAGAKLPFFDKQIGVWREVEVVELGDE</sequence>
<gene>
    <name evidence="2" type="ORF">NA56DRAFT_710767</name>
</gene>
<protein>
    <submittedName>
        <fullName evidence="2">Uncharacterized protein</fullName>
    </submittedName>
</protein>
<dbReference type="AlphaFoldDB" id="A0A2J6PKZ0"/>
<keyword evidence="3" id="KW-1185">Reference proteome</keyword>
<feature type="compositionally biased region" description="Polar residues" evidence="1">
    <location>
        <begin position="30"/>
        <end position="49"/>
    </location>
</feature>
<evidence type="ECO:0000256" key="1">
    <source>
        <dbReference type="SAM" id="MobiDB-lite"/>
    </source>
</evidence>
<feature type="compositionally biased region" description="Polar residues" evidence="1">
    <location>
        <begin position="1"/>
        <end position="18"/>
    </location>
</feature>
<name>A0A2J6PKZ0_9HELO</name>
<proteinExistence type="predicted"/>
<evidence type="ECO:0000313" key="2">
    <source>
        <dbReference type="EMBL" id="PMD14697.1"/>
    </source>
</evidence>
<organism evidence="2 3">
    <name type="scientific">Hyaloscypha hepaticicola</name>
    <dbReference type="NCBI Taxonomy" id="2082293"/>
    <lineage>
        <taxon>Eukaryota</taxon>
        <taxon>Fungi</taxon>
        <taxon>Dikarya</taxon>
        <taxon>Ascomycota</taxon>
        <taxon>Pezizomycotina</taxon>
        <taxon>Leotiomycetes</taxon>
        <taxon>Helotiales</taxon>
        <taxon>Hyaloscyphaceae</taxon>
        <taxon>Hyaloscypha</taxon>
    </lineage>
</organism>
<dbReference type="EMBL" id="KZ613520">
    <property type="protein sequence ID" value="PMD14697.1"/>
    <property type="molecule type" value="Genomic_DNA"/>
</dbReference>
<evidence type="ECO:0000313" key="3">
    <source>
        <dbReference type="Proteomes" id="UP000235672"/>
    </source>
</evidence>
<feature type="compositionally biased region" description="Polar residues" evidence="1">
    <location>
        <begin position="67"/>
        <end position="82"/>
    </location>
</feature>